<sequence length="119" mass="12610">MSLAPWPSDPAVMDTSKRIAPVLEHDRSDESRAGAHLAYSFAASGWLALLSIPLLAFPRVLSLVFGSFLAEMGDPDVANKPTAHAVRTLNLLERSLAGLAGMALLALAAFLVIQTARSL</sequence>
<evidence type="ECO:0000313" key="2">
    <source>
        <dbReference type="EMBL" id="GEM07834.1"/>
    </source>
</evidence>
<protein>
    <submittedName>
        <fullName evidence="2">Uncharacterized protein</fullName>
    </submittedName>
</protein>
<dbReference type="EMBL" id="BJWK01000004">
    <property type="protein sequence ID" value="GEM07834.1"/>
    <property type="molecule type" value="Genomic_DNA"/>
</dbReference>
<evidence type="ECO:0000313" key="3">
    <source>
        <dbReference type="Proteomes" id="UP000321518"/>
    </source>
</evidence>
<keyword evidence="1" id="KW-1133">Transmembrane helix</keyword>
<keyword evidence="1" id="KW-0472">Membrane</keyword>
<evidence type="ECO:0000256" key="1">
    <source>
        <dbReference type="SAM" id="Phobius"/>
    </source>
</evidence>
<keyword evidence="1" id="KW-0812">Transmembrane</keyword>
<reference evidence="2 3" key="1">
    <citation type="submission" date="2019-07" db="EMBL/GenBank/DDBJ databases">
        <title>Rhodotorula toruloides NBRC10032 genome sequencing.</title>
        <authorList>
            <person name="Shida Y."/>
            <person name="Takaku H."/>
            <person name="Ogasawara W."/>
            <person name="Mori K."/>
        </authorList>
    </citation>
    <scope>NUCLEOTIDE SEQUENCE [LARGE SCALE GENOMIC DNA]</scope>
    <source>
        <strain evidence="2 3">NBRC10032</strain>
    </source>
</reference>
<name>A0A511KEI4_RHOTO</name>
<organism evidence="2 3">
    <name type="scientific">Rhodotorula toruloides</name>
    <name type="common">Yeast</name>
    <name type="synonym">Rhodosporidium toruloides</name>
    <dbReference type="NCBI Taxonomy" id="5286"/>
    <lineage>
        <taxon>Eukaryota</taxon>
        <taxon>Fungi</taxon>
        <taxon>Dikarya</taxon>
        <taxon>Basidiomycota</taxon>
        <taxon>Pucciniomycotina</taxon>
        <taxon>Microbotryomycetes</taxon>
        <taxon>Sporidiobolales</taxon>
        <taxon>Sporidiobolaceae</taxon>
        <taxon>Rhodotorula</taxon>
    </lineage>
</organism>
<dbReference type="OrthoDB" id="2550114at2759"/>
<gene>
    <name evidence="2" type="ORF">Rt10032_c04g1851</name>
</gene>
<feature type="transmembrane region" description="Helical" evidence="1">
    <location>
        <begin position="96"/>
        <end position="113"/>
    </location>
</feature>
<dbReference type="AlphaFoldDB" id="A0A511KEI4"/>
<dbReference type="Proteomes" id="UP000321518">
    <property type="component" value="Unassembled WGS sequence"/>
</dbReference>
<comment type="caution">
    <text evidence="2">The sequence shown here is derived from an EMBL/GenBank/DDBJ whole genome shotgun (WGS) entry which is preliminary data.</text>
</comment>
<accession>A0A511KEI4</accession>
<proteinExistence type="predicted"/>